<proteinExistence type="predicted"/>
<sequence length="75" mass="8490">MFVTQRGAAARGAFFASFVVLYFLPCRLRARLGIVVGSDATVRYLPYQFRGRAVSRFLKEKIHECSVVGRFGADW</sequence>
<feature type="transmembrane region" description="Helical" evidence="1">
    <location>
        <begin position="6"/>
        <end position="24"/>
    </location>
</feature>
<gene>
    <name evidence="2" type="ORF">SBA1_110007</name>
</gene>
<keyword evidence="1" id="KW-0812">Transmembrane</keyword>
<evidence type="ECO:0000313" key="3">
    <source>
        <dbReference type="Proteomes" id="UP000238701"/>
    </source>
</evidence>
<accession>A0A2U3JZU7</accession>
<dbReference type="AlphaFoldDB" id="A0A2U3JZU7"/>
<evidence type="ECO:0000313" key="2">
    <source>
        <dbReference type="EMBL" id="SPF32800.1"/>
    </source>
</evidence>
<evidence type="ECO:0000256" key="1">
    <source>
        <dbReference type="SAM" id="Phobius"/>
    </source>
</evidence>
<keyword evidence="1" id="KW-1133">Transmembrane helix</keyword>
<dbReference type="Proteomes" id="UP000238701">
    <property type="component" value="Unassembled WGS sequence"/>
</dbReference>
<dbReference type="EMBL" id="OMOD01000013">
    <property type="protein sequence ID" value="SPF32800.1"/>
    <property type="molecule type" value="Genomic_DNA"/>
</dbReference>
<protein>
    <submittedName>
        <fullName evidence="2">Uncharacterized protein</fullName>
    </submittedName>
</protein>
<reference evidence="3" key="1">
    <citation type="submission" date="2018-02" db="EMBL/GenBank/DDBJ databases">
        <authorList>
            <person name="Hausmann B."/>
        </authorList>
    </citation>
    <scope>NUCLEOTIDE SEQUENCE [LARGE SCALE GENOMIC DNA]</scope>
    <source>
        <strain evidence="3">Peat soil MAG SbA1</strain>
    </source>
</reference>
<organism evidence="2 3">
    <name type="scientific">Candidatus Sulfotelmatobacter kueseliae</name>
    <dbReference type="NCBI Taxonomy" id="2042962"/>
    <lineage>
        <taxon>Bacteria</taxon>
        <taxon>Pseudomonadati</taxon>
        <taxon>Acidobacteriota</taxon>
        <taxon>Terriglobia</taxon>
        <taxon>Terriglobales</taxon>
        <taxon>Candidatus Korobacteraceae</taxon>
        <taxon>Candidatus Sulfotelmatobacter</taxon>
    </lineage>
</organism>
<keyword evidence="1" id="KW-0472">Membrane</keyword>
<name>A0A2U3JZU7_9BACT</name>